<dbReference type="KEGG" id="har:HEAR2275"/>
<dbReference type="Pfam" id="PF16083">
    <property type="entry name" value="Phage_holin_3_3"/>
    <property type="match status" value="1"/>
</dbReference>
<protein>
    <recommendedName>
        <fullName evidence="4">Holin</fullName>
    </recommendedName>
</protein>
<keyword evidence="1" id="KW-0812">Transmembrane</keyword>
<dbReference type="HOGENOM" id="CLU_157933_0_0_4"/>
<accession>A4G7C1</accession>
<feature type="transmembrane region" description="Helical" evidence="1">
    <location>
        <begin position="12"/>
        <end position="30"/>
    </location>
</feature>
<keyword evidence="1" id="KW-1133">Transmembrane helix</keyword>
<evidence type="ECO:0000313" key="2">
    <source>
        <dbReference type="EMBL" id="CAL62408.1"/>
    </source>
</evidence>
<feature type="transmembrane region" description="Helical" evidence="1">
    <location>
        <begin position="42"/>
        <end position="63"/>
    </location>
</feature>
<gene>
    <name evidence="2" type="ordered locus">HEAR2275</name>
</gene>
<feature type="transmembrane region" description="Helical" evidence="1">
    <location>
        <begin position="69"/>
        <end position="90"/>
    </location>
</feature>
<dbReference type="EMBL" id="CU207211">
    <property type="protein sequence ID" value="CAL62408.1"/>
    <property type="molecule type" value="Genomic_DNA"/>
</dbReference>
<evidence type="ECO:0000313" key="3">
    <source>
        <dbReference type="Proteomes" id="UP000006697"/>
    </source>
</evidence>
<dbReference type="AlphaFoldDB" id="A4G7C1"/>
<sequence>MPERTPENLAWLTYLWVVGTACLGGTVSFIRKVKQGYARAWNITEFIGEVVTAAFAGLITFYLCDWSNFDIRVTVAFAGIAGHMGSRAIFQLENVFSTKFPPAETNSVEKEK</sequence>
<keyword evidence="1" id="KW-0472">Membrane</keyword>
<evidence type="ECO:0000256" key="1">
    <source>
        <dbReference type="SAM" id="Phobius"/>
    </source>
</evidence>
<name>A4G7C1_HERAR</name>
<dbReference type="InterPro" id="IPR032126">
    <property type="entry name" value="LydA_holin"/>
</dbReference>
<organism evidence="2 3">
    <name type="scientific">Herminiimonas arsenicoxydans</name>
    <dbReference type="NCBI Taxonomy" id="204773"/>
    <lineage>
        <taxon>Bacteria</taxon>
        <taxon>Pseudomonadati</taxon>
        <taxon>Pseudomonadota</taxon>
        <taxon>Betaproteobacteria</taxon>
        <taxon>Burkholderiales</taxon>
        <taxon>Oxalobacteraceae</taxon>
        <taxon>Herminiimonas</taxon>
    </lineage>
</organism>
<proteinExistence type="predicted"/>
<dbReference type="STRING" id="204773.HEAR2275"/>
<dbReference type="Proteomes" id="UP000006697">
    <property type="component" value="Chromosome"/>
</dbReference>
<keyword evidence="3" id="KW-1185">Reference proteome</keyword>
<evidence type="ECO:0008006" key="4">
    <source>
        <dbReference type="Google" id="ProtNLM"/>
    </source>
</evidence>
<reference evidence="2 3" key="1">
    <citation type="journal article" date="2007" name="PLoS Genet.">
        <title>A tale of two oxidation states: bacterial colonization of arsenic-rich environments.</title>
        <authorList>
            <person name="Muller D."/>
            <person name="Medigue C."/>
            <person name="Koechler S."/>
            <person name="Barbe V."/>
            <person name="Barakat M."/>
            <person name="Talla E."/>
            <person name="Bonnefoy V."/>
            <person name="Krin E."/>
            <person name="Arsene-Ploetze F."/>
            <person name="Carapito C."/>
            <person name="Chandler M."/>
            <person name="Cournoyer B."/>
            <person name="Cruveiller S."/>
            <person name="Dossat C."/>
            <person name="Duval S."/>
            <person name="Heymann M."/>
            <person name="Leize E."/>
            <person name="Lieutaud A."/>
            <person name="Lievremont D."/>
            <person name="Makita Y."/>
            <person name="Mangenot S."/>
            <person name="Nitschke W."/>
            <person name="Ortet P."/>
            <person name="Perdrial N."/>
            <person name="Schoepp B."/>
            <person name="Siguier N."/>
            <person name="Simeonova D.D."/>
            <person name="Rouy Z."/>
            <person name="Segurens B."/>
            <person name="Turlin E."/>
            <person name="Vallenet D."/>
            <person name="Van Dorsselaer A."/>
            <person name="Weiss S."/>
            <person name="Weissenbach J."/>
            <person name="Lett M.C."/>
            <person name="Danchin A."/>
            <person name="Bertin P.N."/>
        </authorList>
    </citation>
    <scope>NUCLEOTIDE SEQUENCE [LARGE SCALE GENOMIC DNA]</scope>
    <source>
        <strain evidence="3">ULPAs1</strain>
    </source>
</reference>
<dbReference type="OrthoDB" id="6555944at2"/>
<dbReference type="PROSITE" id="PS51257">
    <property type="entry name" value="PROKAR_LIPOPROTEIN"/>
    <property type="match status" value="1"/>
</dbReference>
<dbReference type="eggNOG" id="ENOG503352I">
    <property type="taxonomic scope" value="Bacteria"/>
</dbReference>